<keyword evidence="2" id="KW-0949">S-adenosyl-L-methionine</keyword>
<gene>
    <name evidence="7" type="ORF">CMUC_0434</name>
</gene>
<dbReference type="InterPro" id="IPR058240">
    <property type="entry name" value="rSAM_sf"/>
</dbReference>
<evidence type="ECO:0000313" key="7">
    <source>
        <dbReference type="EMBL" id="QCD44247.1"/>
    </source>
</evidence>
<dbReference type="SFLD" id="SFLDG01065">
    <property type="entry name" value="anaerobic_coproporphyrinogen-I"/>
    <property type="match status" value="1"/>
</dbReference>
<keyword evidence="8" id="KW-1185">Reference proteome</keyword>
<feature type="domain" description="Radical SAM core" evidence="6">
    <location>
        <begin position="33"/>
        <end position="278"/>
    </location>
</feature>
<dbReference type="SFLD" id="SFLDG01082">
    <property type="entry name" value="B12-binding_domain_containing"/>
    <property type="match status" value="1"/>
</dbReference>
<evidence type="ECO:0000256" key="2">
    <source>
        <dbReference type="ARBA" id="ARBA00022691"/>
    </source>
</evidence>
<dbReference type="EMBL" id="CP012542">
    <property type="protein sequence ID" value="QCD44247.1"/>
    <property type="molecule type" value="Genomic_DNA"/>
</dbReference>
<name>A0A6G5QFA1_9BACT</name>
<dbReference type="GO" id="GO:0003824">
    <property type="term" value="F:catalytic activity"/>
    <property type="evidence" value="ECO:0007669"/>
    <property type="project" value="InterPro"/>
</dbReference>
<dbReference type="GO" id="GO:0005737">
    <property type="term" value="C:cytoplasm"/>
    <property type="evidence" value="ECO:0007669"/>
    <property type="project" value="TreeGrafter"/>
</dbReference>
<dbReference type="CDD" id="cd01335">
    <property type="entry name" value="Radical_SAM"/>
    <property type="match status" value="1"/>
</dbReference>
<organism evidence="7 8">
    <name type="scientific">Campylobacter mucosalis CCUG 21559</name>
    <dbReference type="NCBI Taxonomy" id="1032067"/>
    <lineage>
        <taxon>Bacteria</taxon>
        <taxon>Pseudomonadati</taxon>
        <taxon>Campylobacterota</taxon>
        <taxon>Epsilonproteobacteria</taxon>
        <taxon>Campylobacterales</taxon>
        <taxon>Campylobacteraceae</taxon>
        <taxon>Campylobacter</taxon>
    </lineage>
</organism>
<proteinExistence type="predicted"/>
<reference evidence="7 8" key="1">
    <citation type="submission" date="2016-07" db="EMBL/GenBank/DDBJ databases">
        <title>Comparative genomics of the Campylobacter concisus group.</title>
        <authorList>
            <person name="Miller W.G."/>
            <person name="Yee E."/>
            <person name="Chapman M.H."/>
            <person name="Huynh S."/>
            <person name="Bono J.L."/>
            <person name="On S.L.W."/>
            <person name="StLeger J."/>
            <person name="Foster G."/>
            <person name="Parker C.T."/>
        </authorList>
    </citation>
    <scope>NUCLEOTIDE SEQUENCE [LARGE SCALE GENOMIC DNA]</scope>
    <source>
        <strain evidence="7 8">CCUG 21559</strain>
    </source>
</reference>
<dbReference type="InterPro" id="IPR034505">
    <property type="entry name" value="Coproporphyrinogen-III_oxidase"/>
</dbReference>
<dbReference type="InterPro" id="IPR006638">
    <property type="entry name" value="Elp3/MiaA/NifB-like_rSAM"/>
</dbReference>
<keyword evidence="5" id="KW-0411">Iron-sulfur</keyword>
<evidence type="ECO:0000256" key="1">
    <source>
        <dbReference type="ARBA" id="ARBA00001966"/>
    </source>
</evidence>
<comment type="cofactor">
    <cofactor evidence="1">
        <name>[4Fe-4S] cluster</name>
        <dbReference type="ChEBI" id="CHEBI:49883"/>
    </cofactor>
</comment>
<keyword evidence="4" id="KW-0408">Iron</keyword>
<evidence type="ECO:0000313" key="8">
    <source>
        <dbReference type="Proteomes" id="UP000503264"/>
    </source>
</evidence>
<dbReference type="InterPro" id="IPR007197">
    <property type="entry name" value="rSAM"/>
</dbReference>
<evidence type="ECO:0000256" key="3">
    <source>
        <dbReference type="ARBA" id="ARBA00022723"/>
    </source>
</evidence>
<keyword evidence="3" id="KW-0479">Metal-binding</keyword>
<dbReference type="GO" id="GO:0051539">
    <property type="term" value="F:4 iron, 4 sulfur cluster binding"/>
    <property type="evidence" value="ECO:0007669"/>
    <property type="project" value="TreeGrafter"/>
</dbReference>
<dbReference type="PANTHER" id="PTHR13932">
    <property type="entry name" value="COPROPORPHYRINIGEN III OXIDASE"/>
    <property type="match status" value="1"/>
</dbReference>
<dbReference type="SFLD" id="SFLDS00029">
    <property type="entry name" value="Radical_SAM"/>
    <property type="match status" value="1"/>
</dbReference>
<dbReference type="Proteomes" id="UP000503264">
    <property type="component" value="Chromosome"/>
</dbReference>
<sequence length="407" mass="46855">MFLQRIKGHHSGHPKRVKPASKELLEEYLSQTSPDQADGAIYFHVPFCDNICSFCSMNRTKLDDEIDDYANYIISQIEHYAKFEYIKQKEFSSVYFGGGTPTTLKERHLERIITAINQNFKLAKNAEFSFESTLHNLSISKLRLMQNLGVNRFSIGIQTLSDRGRKILNRINDGIKASEHLAKLRSEFSGILCADIIYNYPEQSIHECQKDAEILKQIGVDSVSFYSLQFLDGSEFCKNYDTNYYKLEQDIALHHTFLESMIDDNHYLLELTKIAKKDRDSYHYIAMTHKGADILPIGIGAGGAIGKYGVFNYKKEQQMIGILADEEIEYKKFIALFQYQNVSFDDIKKYNLGEKTISTLNDFFKKCEENSLLSFNKNGYTLTRDGIFWGNNIATEVGKIAQKEFYK</sequence>
<accession>A0A6G5QFA1</accession>
<evidence type="ECO:0000259" key="6">
    <source>
        <dbReference type="PROSITE" id="PS51918"/>
    </source>
</evidence>
<dbReference type="Gene3D" id="3.20.20.70">
    <property type="entry name" value="Aldolase class I"/>
    <property type="match status" value="1"/>
</dbReference>
<protein>
    <submittedName>
        <fullName evidence="7">Putative coproporphyrinogen III oxidase</fullName>
    </submittedName>
</protein>
<evidence type="ECO:0000256" key="5">
    <source>
        <dbReference type="ARBA" id="ARBA00023014"/>
    </source>
</evidence>
<dbReference type="SMART" id="SM00729">
    <property type="entry name" value="Elp3"/>
    <property type="match status" value="1"/>
</dbReference>
<dbReference type="GO" id="GO:0006779">
    <property type="term" value="P:porphyrin-containing compound biosynthetic process"/>
    <property type="evidence" value="ECO:0007669"/>
    <property type="project" value="TreeGrafter"/>
</dbReference>
<dbReference type="PROSITE" id="PS51918">
    <property type="entry name" value="RADICAL_SAM"/>
    <property type="match status" value="1"/>
</dbReference>
<dbReference type="InterPro" id="IPR013785">
    <property type="entry name" value="Aldolase_TIM"/>
</dbReference>
<dbReference type="PANTHER" id="PTHR13932:SF5">
    <property type="entry name" value="RADICAL S-ADENOSYL METHIONINE DOMAIN-CONTAINING PROTEIN 1, MITOCHONDRIAL"/>
    <property type="match status" value="1"/>
</dbReference>
<dbReference type="Pfam" id="PF04055">
    <property type="entry name" value="Radical_SAM"/>
    <property type="match status" value="1"/>
</dbReference>
<dbReference type="AlphaFoldDB" id="A0A6G5QFA1"/>
<dbReference type="RefSeq" id="WP_171993452.1">
    <property type="nucleotide sequence ID" value="NZ_CP012542.1"/>
</dbReference>
<evidence type="ECO:0000256" key="4">
    <source>
        <dbReference type="ARBA" id="ARBA00023004"/>
    </source>
</evidence>
<dbReference type="GO" id="GO:0046872">
    <property type="term" value="F:metal ion binding"/>
    <property type="evidence" value="ECO:0007669"/>
    <property type="project" value="UniProtKB-KW"/>
</dbReference>
<dbReference type="SUPFAM" id="SSF102114">
    <property type="entry name" value="Radical SAM enzymes"/>
    <property type="match status" value="1"/>
</dbReference>